<evidence type="ECO:0000256" key="3">
    <source>
        <dbReference type="ARBA" id="ARBA00023157"/>
    </source>
</evidence>
<feature type="compositionally biased region" description="Basic and acidic residues" evidence="4">
    <location>
        <begin position="66"/>
        <end position="81"/>
    </location>
</feature>
<dbReference type="GO" id="GO:0005576">
    <property type="term" value="C:extracellular region"/>
    <property type="evidence" value="ECO:0007669"/>
    <property type="project" value="UniProtKB-SubCell"/>
</dbReference>
<feature type="signal peptide" evidence="5">
    <location>
        <begin position="1"/>
        <end position="25"/>
    </location>
</feature>
<evidence type="ECO:0000256" key="2">
    <source>
        <dbReference type="ARBA" id="ARBA00022525"/>
    </source>
</evidence>
<dbReference type="SUPFAM" id="SSF57055">
    <property type="entry name" value="Agouti-related protein"/>
    <property type="match status" value="1"/>
</dbReference>
<dbReference type="InterPro" id="IPR007733">
    <property type="entry name" value="Agouti"/>
</dbReference>
<dbReference type="AlphaFoldDB" id="A0A8C5H6Y5"/>
<evidence type="ECO:0000256" key="5">
    <source>
        <dbReference type="SAM" id="SignalP"/>
    </source>
</evidence>
<organism evidence="6 7">
    <name type="scientific">Gouania willdenowi</name>
    <name type="common">Blunt-snouted clingfish</name>
    <name type="synonym">Lepadogaster willdenowi</name>
    <dbReference type="NCBI Taxonomy" id="441366"/>
    <lineage>
        <taxon>Eukaryota</taxon>
        <taxon>Metazoa</taxon>
        <taxon>Chordata</taxon>
        <taxon>Craniata</taxon>
        <taxon>Vertebrata</taxon>
        <taxon>Euteleostomi</taxon>
        <taxon>Actinopterygii</taxon>
        <taxon>Neopterygii</taxon>
        <taxon>Teleostei</taxon>
        <taxon>Neoteleostei</taxon>
        <taxon>Acanthomorphata</taxon>
        <taxon>Ovalentaria</taxon>
        <taxon>Blenniimorphae</taxon>
        <taxon>Blenniiformes</taxon>
        <taxon>Gobiesocoidei</taxon>
        <taxon>Gobiesocidae</taxon>
        <taxon>Gobiesocinae</taxon>
        <taxon>Gouania</taxon>
    </lineage>
</organism>
<dbReference type="GO" id="GO:0009755">
    <property type="term" value="P:hormone-mediated signaling pathway"/>
    <property type="evidence" value="ECO:0007669"/>
    <property type="project" value="InterPro"/>
</dbReference>
<proteinExistence type="predicted"/>
<dbReference type="Proteomes" id="UP000694680">
    <property type="component" value="Chromosome 20"/>
</dbReference>
<feature type="region of interest" description="Disordered" evidence="4">
    <location>
        <begin position="35"/>
        <end position="84"/>
    </location>
</feature>
<protein>
    <recommendedName>
        <fullName evidence="8">Agouti domain-containing protein</fullName>
    </recommendedName>
</protein>
<name>A0A8C5H6Y5_GOUWI</name>
<evidence type="ECO:0000313" key="6">
    <source>
        <dbReference type="Ensembl" id="ENSGWIP00000041289.1"/>
    </source>
</evidence>
<keyword evidence="5" id="KW-0732">Signal</keyword>
<dbReference type="Ensembl" id="ENSGWIT00000044853.1">
    <property type="protein sequence ID" value="ENSGWIP00000041289.1"/>
    <property type="gene ID" value="ENSGWIG00000020817.1"/>
</dbReference>
<reference evidence="6" key="2">
    <citation type="submission" date="2025-08" db="UniProtKB">
        <authorList>
            <consortium name="Ensembl"/>
        </authorList>
    </citation>
    <scope>IDENTIFICATION</scope>
</reference>
<dbReference type="SMART" id="SM00792">
    <property type="entry name" value="Agouti"/>
    <property type="match status" value="1"/>
</dbReference>
<evidence type="ECO:0000313" key="7">
    <source>
        <dbReference type="Proteomes" id="UP000694680"/>
    </source>
</evidence>
<evidence type="ECO:0000256" key="4">
    <source>
        <dbReference type="SAM" id="MobiDB-lite"/>
    </source>
</evidence>
<keyword evidence="7" id="KW-1185">Reference proteome</keyword>
<evidence type="ECO:0008006" key="8">
    <source>
        <dbReference type="Google" id="ProtNLM"/>
    </source>
</evidence>
<evidence type="ECO:0000256" key="1">
    <source>
        <dbReference type="ARBA" id="ARBA00004613"/>
    </source>
</evidence>
<sequence>MEFLHTHRMKLTLFLCLLYVSLGCCRLFARTESLTDHRDPAGPSPGPQSAGSVSRGRIQPLFARRGQYERQRSPSKLDQDSVKPTCSQLTQSCRPVSGCCDVAVMCHCRFFNTICFCHRAKS</sequence>
<reference evidence="6" key="1">
    <citation type="submission" date="2020-06" db="EMBL/GenBank/DDBJ databases">
        <authorList>
            <consortium name="Wellcome Sanger Institute Data Sharing"/>
        </authorList>
    </citation>
    <scope>NUCLEOTIDE SEQUENCE [LARGE SCALE GENOMIC DNA]</scope>
</reference>
<dbReference type="GO" id="GO:0005102">
    <property type="term" value="F:signaling receptor binding"/>
    <property type="evidence" value="ECO:0007669"/>
    <property type="project" value="InterPro"/>
</dbReference>
<dbReference type="Gene3D" id="4.10.760.10">
    <property type="entry name" value="Agouti domain"/>
    <property type="match status" value="1"/>
</dbReference>
<dbReference type="Pfam" id="PF05039">
    <property type="entry name" value="Agouti"/>
    <property type="match status" value="1"/>
</dbReference>
<dbReference type="InterPro" id="IPR036836">
    <property type="entry name" value="Agouti_dom_sf"/>
</dbReference>
<feature type="chain" id="PRO_5034184474" description="Agouti domain-containing protein" evidence="5">
    <location>
        <begin position="26"/>
        <end position="122"/>
    </location>
</feature>
<comment type="subcellular location">
    <subcellularLocation>
        <location evidence="1">Secreted</location>
    </subcellularLocation>
</comment>
<keyword evidence="3" id="KW-1015">Disulfide bond</keyword>
<accession>A0A8C5H6Y5</accession>
<reference evidence="6" key="3">
    <citation type="submission" date="2025-09" db="UniProtKB">
        <authorList>
            <consortium name="Ensembl"/>
        </authorList>
    </citation>
    <scope>IDENTIFICATION</scope>
</reference>
<keyword evidence="2" id="KW-0964">Secreted</keyword>